<dbReference type="GO" id="GO:0005272">
    <property type="term" value="F:sodium channel activity"/>
    <property type="evidence" value="ECO:0007669"/>
    <property type="project" value="UniProtKB-KW"/>
</dbReference>
<evidence type="ECO:0000256" key="3">
    <source>
        <dbReference type="ARBA" id="ARBA00022461"/>
    </source>
</evidence>
<gene>
    <name evidence="13" type="ORF">BaRGS_00017592</name>
</gene>
<evidence type="ECO:0000256" key="11">
    <source>
        <dbReference type="RuleBase" id="RU000679"/>
    </source>
</evidence>
<evidence type="ECO:0000256" key="6">
    <source>
        <dbReference type="ARBA" id="ARBA00023053"/>
    </source>
</evidence>
<evidence type="ECO:0000256" key="4">
    <source>
        <dbReference type="ARBA" id="ARBA00022692"/>
    </source>
</evidence>
<name>A0ABD0KWJ3_9CAEN</name>
<comment type="similarity">
    <text evidence="11">Belongs to the amiloride-sensitive sodium channel (TC 1.A.6) family.</text>
</comment>
<keyword evidence="9 11" id="KW-0739">Sodium transport</keyword>
<keyword evidence="7 11" id="KW-0406">Ion transport</keyword>
<evidence type="ECO:0000256" key="5">
    <source>
        <dbReference type="ARBA" id="ARBA00022989"/>
    </source>
</evidence>
<dbReference type="Proteomes" id="UP001519460">
    <property type="component" value="Unassembled WGS sequence"/>
</dbReference>
<evidence type="ECO:0000256" key="2">
    <source>
        <dbReference type="ARBA" id="ARBA00022448"/>
    </source>
</evidence>
<keyword evidence="10 11" id="KW-0407">Ion channel</keyword>
<comment type="caution">
    <text evidence="13">The sequence shown here is derived from an EMBL/GenBank/DDBJ whole genome shotgun (WGS) entry which is preliminary data.</text>
</comment>
<feature type="transmembrane region" description="Helical" evidence="12">
    <location>
        <begin position="104"/>
        <end position="128"/>
    </location>
</feature>
<keyword evidence="8 12" id="KW-0472">Membrane</keyword>
<evidence type="ECO:0000313" key="13">
    <source>
        <dbReference type="EMBL" id="KAK7491155.1"/>
    </source>
</evidence>
<dbReference type="PANTHER" id="PTHR11690">
    <property type="entry name" value="AMILORIDE-SENSITIVE SODIUM CHANNEL-RELATED"/>
    <property type="match status" value="1"/>
</dbReference>
<dbReference type="GO" id="GO:0016020">
    <property type="term" value="C:membrane"/>
    <property type="evidence" value="ECO:0007669"/>
    <property type="project" value="UniProtKB-SubCell"/>
</dbReference>
<sequence>MYFCLLPKLHELNSDFLNVSDTLGCPRPCDYIAYHPTVSLSYFPSHVAEQELQRVGYVRNGTDMRSDFLELLFHFEEVIMYETKHVEVYTAKNLMGTIGGNMGFFLGASVLSICEILNVLLALCIVCAKRLSRKISGL</sequence>
<dbReference type="Gene3D" id="1.10.287.770">
    <property type="entry name" value="YojJ-like"/>
    <property type="match status" value="1"/>
</dbReference>
<protein>
    <submittedName>
        <fullName evidence="13">Uncharacterized protein</fullName>
    </submittedName>
</protein>
<keyword evidence="5 12" id="KW-1133">Transmembrane helix</keyword>
<reference evidence="13 14" key="1">
    <citation type="journal article" date="2023" name="Sci. Data">
        <title>Genome assembly of the Korean intertidal mud-creeper Batillaria attramentaria.</title>
        <authorList>
            <person name="Patra A.K."/>
            <person name="Ho P.T."/>
            <person name="Jun S."/>
            <person name="Lee S.J."/>
            <person name="Kim Y."/>
            <person name="Won Y.J."/>
        </authorList>
    </citation>
    <scope>NUCLEOTIDE SEQUENCE [LARGE SCALE GENOMIC DNA]</scope>
    <source>
        <strain evidence="13">Wonlab-2016</strain>
    </source>
</reference>
<evidence type="ECO:0000256" key="10">
    <source>
        <dbReference type="ARBA" id="ARBA00023303"/>
    </source>
</evidence>
<keyword evidence="2 11" id="KW-0813">Transport</keyword>
<evidence type="ECO:0000256" key="12">
    <source>
        <dbReference type="SAM" id="Phobius"/>
    </source>
</evidence>
<evidence type="ECO:0000313" key="14">
    <source>
        <dbReference type="Proteomes" id="UP001519460"/>
    </source>
</evidence>
<dbReference type="AlphaFoldDB" id="A0ABD0KWJ3"/>
<dbReference type="InterPro" id="IPR001873">
    <property type="entry name" value="ENaC"/>
</dbReference>
<keyword evidence="6" id="KW-0915">Sodium</keyword>
<proteinExistence type="inferred from homology"/>
<accession>A0ABD0KWJ3</accession>
<keyword evidence="3 11" id="KW-0894">Sodium channel</keyword>
<organism evidence="13 14">
    <name type="scientific">Batillaria attramentaria</name>
    <dbReference type="NCBI Taxonomy" id="370345"/>
    <lineage>
        <taxon>Eukaryota</taxon>
        <taxon>Metazoa</taxon>
        <taxon>Spiralia</taxon>
        <taxon>Lophotrochozoa</taxon>
        <taxon>Mollusca</taxon>
        <taxon>Gastropoda</taxon>
        <taxon>Caenogastropoda</taxon>
        <taxon>Sorbeoconcha</taxon>
        <taxon>Cerithioidea</taxon>
        <taxon>Batillariidae</taxon>
        <taxon>Batillaria</taxon>
    </lineage>
</organism>
<evidence type="ECO:0000256" key="7">
    <source>
        <dbReference type="ARBA" id="ARBA00023065"/>
    </source>
</evidence>
<dbReference type="Pfam" id="PF00858">
    <property type="entry name" value="ASC"/>
    <property type="match status" value="1"/>
</dbReference>
<dbReference type="EMBL" id="JACVVK020000118">
    <property type="protein sequence ID" value="KAK7491155.1"/>
    <property type="molecule type" value="Genomic_DNA"/>
</dbReference>
<dbReference type="PANTHER" id="PTHR11690:SF248">
    <property type="entry name" value="PICKPOCKET 17, ISOFORM A"/>
    <property type="match status" value="1"/>
</dbReference>
<keyword evidence="14" id="KW-1185">Reference proteome</keyword>
<keyword evidence="4 11" id="KW-0812">Transmembrane</keyword>
<dbReference type="PRINTS" id="PR01078">
    <property type="entry name" value="AMINACHANNEL"/>
</dbReference>
<evidence type="ECO:0000256" key="1">
    <source>
        <dbReference type="ARBA" id="ARBA00004141"/>
    </source>
</evidence>
<evidence type="ECO:0000256" key="8">
    <source>
        <dbReference type="ARBA" id="ARBA00023136"/>
    </source>
</evidence>
<comment type="subcellular location">
    <subcellularLocation>
        <location evidence="1">Membrane</location>
        <topology evidence="1">Multi-pass membrane protein</topology>
    </subcellularLocation>
</comment>
<evidence type="ECO:0000256" key="9">
    <source>
        <dbReference type="ARBA" id="ARBA00023201"/>
    </source>
</evidence>